<dbReference type="AlphaFoldDB" id="A0A0A0HQE8"/>
<dbReference type="GeneID" id="22588367"/>
<evidence type="ECO:0000259" key="2">
    <source>
        <dbReference type="Pfam" id="PF17667"/>
    </source>
</evidence>
<feature type="domain" description="Fungal-type protein kinase" evidence="2">
    <location>
        <begin position="17"/>
        <end position="161"/>
    </location>
</feature>
<dbReference type="EMBL" id="KN275974">
    <property type="protein sequence ID" value="KGM91449.1"/>
    <property type="molecule type" value="Genomic_DNA"/>
</dbReference>
<evidence type="ECO:0000313" key="4">
    <source>
        <dbReference type="Proteomes" id="UP000001628"/>
    </source>
</evidence>
<dbReference type="HOGENOM" id="CLU_1555741_0_0_1"/>
<keyword evidence="4" id="KW-1185">Reference proteome</keyword>
<organism evidence="3 4">
    <name type="scientific">Paracoccidioides brasiliensis (strain Pb18)</name>
    <dbReference type="NCBI Taxonomy" id="502780"/>
    <lineage>
        <taxon>Eukaryota</taxon>
        <taxon>Fungi</taxon>
        <taxon>Dikarya</taxon>
        <taxon>Ascomycota</taxon>
        <taxon>Pezizomycotina</taxon>
        <taxon>Eurotiomycetes</taxon>
        <taxon>Eurotiomycetidae</taxon>
        <taxon>Onygenales</taxon>
        <taxon>Ajellomycetaceae</taxon>
        <taxon>Paracoccidioides</taxon>
    </lineage>
</organism>
<feature type="region of interest" description="Disordered" evidence="1">
    <location>
        <begin position="1"/>
        <end position="24"/>
    </location>
</feature>
<gene>
    <name evidence="3" type="ORF">PADG_12470</name>
</gene>
<dbReference type="KEGG" id="pbn:PADG_12470"/>
<name>A0A0A0HQE8_PARBD</name>
<accession>A0A0A0HQE8</accession>
<dbReference type="InParanoid" id="A0A0A0HQE8"/>
<dbReference type="Proteomes" id="UP000001628">
    <property type="component" value="Unassembled WGS sequence"/>
</dbReference>
<proteinExistence type="predicted"/>
<dbReference type="eggNOG" id="ENOG502S5WB">
    <property type="taxonomic scope" value="Eukaryota"/>
</dbReference>
<dbReference type="Pfam" id="PF17667">
    <property type="entry name" value="Pkinase_fungal"/>
    <property type="match status" value="1"/>
</dbReference>
<reference evidence="3 4" key="1">
    <citation type="journal article" date="2011" name="PLoS Genet.">
        <title>Comparative genomic analysis of human fungal pathogens causing paracoccidioidomycosis.</title>
        <authorList>
            <person name="Desjardins C.A."/>
            <person name="Champion M.D."/>
            <person name="Holder J.W."/>
            <person name="Muszewska A."/>
            <person name="Goldberg J."/>
            <person name="Bailao A.M."/>
            <person name="Brigido M.M."/>
            <person name="Ferreira M.E."/>
            <person name="Garcia A.M."/>
            <person name="Grynberg M."/>
            <person name="Gujja S."/>
            <person name="Heiman D.I."/>
            <person name="Henn M.R."/>
            <person name="Kodira C.D."/>
            <person name="Leon-Narvaez H."/>
            <person name="Longo L.V."/>
            <person name="Ma L.J."/>
            <person name="Malavazi I."/>
            <person name="Matsuo A.L."/>
            <person name="Morais F.V."/>
            <person name="Pereira M."/>
            <person name="Rodriguez-Brito S."/>
            <person name="Sakthikumar S."/>
            <person name="Salem-Izacc S.M."/>
            <person name="Sykes S.M."/>
            <person name="Teixeira M.M."/>
            <person name="Vallejo M.C."/>
            <person name="Walter M.E."/>
            <person name="Yandava C."/>
            <person name="Young S."/>
            <person name="Zeng Q."/>
            <person name="Zucker J."/>
            <person name="Felipe M.S."/>
            <person name="Goldman G.H."/>
            <person name="Haas B.J."/>
            <person name="McEwen J.G."/>
            <person name="Nino-Vega G."/>
            <person name="Puccia R."/>
            <person name="San-Blas G."/>
            <person name="Soares C.M."/>
            <person name="Birren B.W."/>
            <person name="Cuomo C.A."/>
        </authorList>
    </citation>
    <scope>NUCLEOTIDE SEQUENCE [LARGE SCALE GENOMIC DNA]</scope>
    <source>
        <strain evidence="3 4">Pb18</strain>
    </source>
</reference>
<dbReference type="RefSeq" id="XP_010763842.1">
    <property type="nucleotide sequence ID" value="XM_010765540.1"/>
</dbReference>
<dbReference type="InterPro" id="IPR040976">
    <property type="entry name" value="Pkinase_fungal"/>
</dbReference>
<dbReference type="VEuPathDB" id="FungiDB:PADG_12470"/>
<dbReference type="PANTHER" id="PTHR38248:SF2">
    <property type="entry name" value="FUNK1 11"/>
    <property type="match status" value="1"/>
</dbReference>
<evidence type="ECO:0000313" key="3">
    <source>
        <dbReference type="EMBL" id="KGM91449.1"/>
    </source>
</evidence>
<dbReference type="STRING" id="502780.A0A0A0HQE8"/>
<evidence type="ECO:0000256" key="1">
    <source>
        <dbReference type="SAM" id="MobiDB-lite"/>
    </source>
</evidence>
<dbReference type="PANTHER" id="PTHR38248">
    <property type="entry name" value="FUNK1 6"/>
    <property type="match status" value="1"/>
</dbReference>
<protein>
    <recommendedName>
        <fullName evidence="2">Fungal-type protein kinase domain-containing protein</fullName>
    </recommendedName>
</protein>
<sequence length="172" mass="19279">MGIRQAAPGGGTPRASRSENVQGVPRIIGHSTITSVADMNIRRKSSSRKCRSPDEGMQAFKQSYFINQPSRDTREENEPAFSIHSAHKPSLFTRNGEELHDDCVLWCLVISPAGWAIYDYRSSLELLTALHDATEVHRSLHLDGNILHQDISENNITISEPILKWRKVTEAC</sequence>